<comment type="caution">
    <text evidence="2">The sequence shown here is derived from an EMBL/GenBank/DDBJ whole genome shotgun (WGS) entry which is preliminary data.</text>
</comment>
<evidence type="ECO:0000256" key="1">
    <source>
        <dbReference type="SAM" id="MobiDB-lite"/>
    </source>
</evidence>
<name>A0A1W0WWE4_HYPEX</name>
<dbReference type="Proteomes" id="UP000192578">
    <property type="component" value="Unassembled WGS sequence"/>
</dbReference>
<proteinExistence type="predicted"/>
<organism evidence="2 3">
    <name type="scientific">Hypsibius exemplaris</name>
    <name type="common">Freshwater tardigrade</name>
    <dbReference type="NCBI Taxonomy" id="2072580"/>
    <lineage>
        <taxon>Eukaryota</taxon>
        <taxon>Metazoa</taxon>
        <taxon>Ecdysozoa</taxon>
        <taxon>Tardigrada</taxon>
        <taxon>Eutardigrada</taxon>
        <taxon>Parachela</taxon>
        <taxon>Hypsibioidea</taxon>
        <taxon>Hypsibiidae</taxon>
        <taxon>Hypsibius</taxon>
    </lineage>
</organism>
<evidence type="ECO:0000313" key="2">
    <source>
        <dbReference type="EMBL" id="OQV19515.1"/>
    </source>
</evidence>
<protein>
    <submittedName>
        <fullName evidence="2">Uncharacterized protein</fullName>
    </submittedName>
</protein>
<dbReference type="AlphaFoldDB" id="A0A1W0WWE4"/>
<evidence type="ECO:0000313" key="3">
    <source>
        <dbReference type="Proteomes" id="UP000192578"/>
    </source>
</evidence>
<feature type="region of interest" description="Disordered" evidence="1">
    <location>
        <begin position="1"/>
        <end position="33"/>
    </location>
</feature>
<keyword evidence="3" id="KW-1185">Reference proteome</keyword>
<accession>A0A1W0WWE4</accession>
<dbReference type="EMBL" id="MTYJ01000038">
    <property type="protein sequence ID" value="OQV19515.1"/>
    <property type="molecule type" value="Genomic_DNA"/>
</dbReference>
<gene>
    <name evidence="2" type="ORF">BV898_06502</name>
</gene>
<sequence length="135" mass="15259">MYSSNGQKSAESSRIGQSSAQNRDGTSCRQGNYSATVSEATIRRLADGRLEKKKLKKVKVHYLTAAAILQRSLRALPFYDLIKDDQFMRVFSMDEAMLPLDYENGQSEYYYAPKTSKSVGKMCLFSPSRRVIPNN</sequence>
<reference evidence="3" key="1">
    <citation type="submission" date="2017-01" db="EMBL/GenBank/DDBJ databases">
        <title>Comparative genomics of anhydrobiosis in the tardigrade Hypsibius dujardini.</title>
        <authorList>
            <person name="Yoshida Y."/>
            <person name="Koutsovoulos G."/>
            <person name="Laetsch D."/>
            <person name="Stevens L."/>
            <person name="Kumar S."/>
            <person name="Horikawa D."/>
            <person name="Ishino K."/>
            <person name="Komine S."/>
            <person name="Tomita M."/>
            <person name="Blaxter M."/>
            <person name="Arakawa K."/>
        </authorList>
    </citation>
    <scope>NUCLEOTIDE SEQUENCE [LARGE SCALE GENOMIC DNA]</scope>
    <source>
        <strain evidence="3">Z151</strain>
    </source>
</reference>